<comment type="caution">
    <text evidence="4">The sequence shown here is derived from an EMBL/GenBank/DDBJ whole genome shotgun (WGS) entry which is preliminary data.</text>
</comment>
<organism evidence="4 5">
    <name type="scientific">Dictyobacter formicarum</name>
    <dbReference type="NCBI Taxonomy" id="2778368"/>
    <lineage>
        <taxon>Bacteria</taxon>
        <taxon>Bacillati</taxon>
        <taxon>Chloroflexota</taxon>
        <taxon>Ktedonobacteria</taxon>
        <taxon>Ktedonobacterales</taxon>
        <taxon>Dictyobacteraceae</taxon>
        <taxon>Dictyobacter</taxon>
    </lineage>
</organism>
<dbReference type="PANTHER" id="PTHR34295">
    <property type="entry name" value="BIOTIN TRANSPORTER BIOY"/>
    <property type="match status" value="1"/>
</dbReference>
<dbReference type="Pfam" id="PF02632">
    <property type="entry name" value="BioY"/>
    <property type="match status" value="1"/>
</dbReference>
<dbReference type="PIRSF" id="PIRSF016661">
    <property type="entry name" value="BioY"/>
    <property type="match status" value="1"/>
</dbReference>
<feature type="transmembrane region" description="Helical" evidence="3">
    <location>
        <begin position="108"/>
        <end position="124"/>
    </location>
</feature>
<dbReference type="Proteomes" id="UP000635565">
    <property type="component" value="Unassembled WGS sequence"/>
</dbReference>
<comment type="subcellular location">
    <subcellularLocation>
        <location evidence="2">Cell membrane</location>
        <topology evidence="2">Multi-pass membrane protein</topology>
    </subcellularLocation>
</comment>
<sequence length="206" mass="21816">MAIAPGTTLIDYISPAAPSRSKALLKDGALVIGGSLLMALAARASIHVPFSPIPFTLQTLVVMLVAATLGSRRGALAMLLYLAEGASGLPVFASGGGFMYLILSPSAGYLWSYPLAAFVVGYLCERGLDRKLSTSILAMLPGTVIIYALGVSWLAVVAHLTLTQALVAGMLPYIPFDLVKIVIAAILMPVAWMFIRHVKPESQFKR</sequence>
<evidence type="ECO:0000256" key="2">
    <source>
        <dbReference type="PIRNR" id="PIRNR016661"/>
    </source>
</evidence>
<feature type="transmembrane region" description="Helical" evidence="3">
    <location>
        <begin position="178"/>
        <end position="195"/>
    </location>
</feature>
<evidence type="ECO:0000256" key="3">
    <source>
        <dbReference type="SAM" id="Phobius"/>
    </source>
</evidence>
<keyword evidence="3" id="KW-0812">Transmembrane</keyword>
<proteinExistence type="inferred from homology"/>
<evidence type="ECO:0000313" key="4">
    <source>
        <dbReference type="EMBL" id="GHO86648.1"/>
    </source>
</evidence>
<keyword evidence="2" id="KW-0813">Transport</keyword>
<comment type="similarity">
    <text evidence="1 2">Belongs to the BioY family.</text>
</comment>
<gene>
    <name evidence="4" type="ORF">KSZ_46540</name>
</gene>
<accession>A0ABQ3VM06</accession>
<keyword evidence="2 3" id="KW-0472">Membrane</keyword>
<feature type="transmembrane region" description="Helical" evidence="3">
    <location>
        <begin position="52"/>
        <end position="71"/>
    </location>
</feature>
<reference evidence="4 5" key="1">
    <citation type="journal article" date="2021" name="Int. J. Syst. Evol. Microbiol.">
        <title>Reticulibacter mediterranei gen. nov., sp. nov., within the new family Reticulibacteraceae fam. nov., and Ktedonospora formicarum gen. nov., sp. nov., Ktedonobacter robiniae sp. nov., Dictyobacter formicarum sp. nov. and Dictyobacter arantiisoli sp. nov., belonging to the class Ktedonobacteria.</title>
        <authorList>
            <person name="Yabe S."/>
            <person name="Zheng Y."/>
            <person name="Wang C.M."/>
            <person name="Sakai Y."/>
            <person name="Abe K."/>
            <person name="Yokota A."/>
            <person name="Donadio S."/>
            <person name="Cavaletti L."/>
            <person name="Monciardini P."/>
        </authorList>
    </citation>
    <scope>NUCLEOTIDE SEQUENCE [LARGE SCALE GENOMIC DNA]</scope>
    <source>
        <strain evidence="4 5">SOSP1-9</strain>
    </source>
</reference>
<keyword evidence="5" id="KW-1185">Reference proteome</keyword>
<dbReference type="Gene3D" id="1.10.1760.20">
    <property type="match status" value="1"/>
</dbReference>
<feature type="transmembrane region" description="Helical" evidence="3">
    <location>
        <begin position="136"/>
        <end position="158"/>
    </location>
</feature>
<keyword evidence="2" id="KW-1003">Cell membrane</keyword>
<evidence type="ECO:0000313" key="5">
    <source>
        <dbReference type="Proteomes" id="UP000635565"/>
    </source>
</evidence>
<keyword evidence="3" id="KW-1133">Transmembrane helix</keyword>
<dbReference type="InterPro" id="IPR003784">
    <property type="entry name" value="BioY"/>
</dbReference>
<protein>
    <recommendedName>
        <fullName evidence="2">Biotin transporter</fullName>
    </recommendedName>
</protein>
<feature type="transmembrane region" description="Helical" evidence="3">
    <location>
        <begin position="78"/>
        <end position="102"/>
    </location>
</feature>
<dbReference type="EMBL" id="BNJJ01000013">
    <property type="protein sequence ID" value="GHO86648.1"/>
    <property type="molecule type" value="Genomic_DNA"/>
</dbReference>
<dbReference type="RefSeq" id="WP_201364269.1">
    <property type="nucleotide sequence ID" value="NZ_BNJJ01000013.1"/>
</dbReference>
<dbReference type="PANTHER" id="PTHR34295:SF1">
    <property type="entry name" value="BIOTIN TRANSPORTER BIOY"/>
    <property type="match status" value="1"/>
</dbReference>
<evidence type="ECO:0000256" key="1">
    <source>
        <dbReference type="ARBA" id="ARBA00010692"/>
    </source>
</evidence>
<name>A0ABQ3VM06_9CHLR</name>